<dbReference type="InterPro" id="IPR017853">
    <property type="entry name" value="GH"/>
</dbReference>
<reference evidence="2 3" key="1">
    <citation type="journal article" date="2016" name="Nat. Commun.">
        <title>Thousands of microbial genomes shed light on interconnected biogeochemical processes in an aquifer system.</title>
        <authorList>
            <person name="Anantharaman K."/>
            <person name="Brown C.T."/>
            <person name="Hug L.A."/>
            <person name="Sharon I."/>
            <person name="Castelle C.J."/>
            <person name="Probst A.J."/>
            <person name="Thomas B.C."/>
            <person name="Singh A."/>
            <person name="Wilkins M.J."/>
            <person name="Karaoz U."/>
            <person name="Brodie E.L."/>
            <person name="Williams K.H."/>
            <person name="Hubbard S.S."/>
            <person name="Banfield J.F."/>
        </authorList>
    </citation>
    <scope>NUCLEOTIDE SEQUENCE [LARGE SCALE GENOMIC DNA]</scope>
</reference>
<dbReference type="SUPFAM" id="SSF51445">
    <property type="entry name" value="(Trans)glycosidases"/>
    <property type="match status" value="1"/>
</dbReference>
<organism evidence="2 3">
    <name type="scientific">Candidatus Veblenbacteria bacterium RIFOXYA2_FULL_43_9</name>
    <dbReference type="NCBI Taxonomy" id="1802425"/>
    <lineage>
        <taxon>Bacteria</taxon>
        <taxon>Candidatus Vebleniibacteriota</taxon>
    </lineage>
</organism>
<dbReference type="AlphaFoldDB" id="A0A1G2Q4J7"/>
<evidence type="ECO:0000313" key="3">
    <source>
        <dbReference type="Proteomes" id="UP000178936"/>
    </source>
</evidence>
<protein>
    <recommendedName>
        <fullName evidence="1">DUF4015 domain-containing protein</fullName>
    </recommendedName>
</protein>
<dbReference type="Gene3D" id="3.20.20.80">
    <property type="entry name" value="Glycosidases"/>
    <property type="match status" value="1"/>
</dbReference>
<comment type="caution">
    <text evidence="2">The sequence shown here is derived from an EMBL/GenBank/DDBJ whole genome shotgun (WGS) entry which is preliminary data.</text>
</comment>
<name>A0A1G2Q4J7_9BACT</name>
<gene>
    <name evidence="2" type="ORF">A2226_02705</name>
</gene>
<evidence type="ECO:0000259" key="1">
    <source>
        <dbReference type="Pfam" id="PF13200"/>
    </source>
</evidence>
<dbReference type="Proteomes" id="UP000178936">
    <property type="component" value="Unassembled WGS sequence"/>
</dbReference>
<proteinExistence type="predicted"/>
<feature type="domain" description="DUF4015" evidence="1">
    <location>
        <begin position="39"/>
        <end position="333"/>
    </location>
</feature>
<accession>A0A1G2Q4J7</accession>
<dbReference type="EMBL" id="MHTB01000013">
    <property type="protein sequence ID" value="OHA55474.1"/>
    <property type="molecule type" value="Genomic_DNA"/>
</dbReference>
<dbReference type="InterPro" id="IPR025275">
    <property type="entry name" value="DUF4015"/>
</dbReference>
<evidence type="ECO:0000313" key="2">
    <source>
        <dbReference type="EMBL" id="OHA55474.1"/>
    </source>
</evidence>
<sequence>MSLLAIVILLANLLTKTVEPLAPLSATDMPRVMPTEVKAIYVTSTTAKLQQRMTELRQLIYDTELNAVVINTKEPFGPRIYPELKVLVDELHKEGLWVIARHVVFQDDELAERQPELSLKRASTANWKDRGGHGWVDPANREVWEYNLDIAQKTLELGFDEINLDYIRFPTDGDLGNIIYPSWDGLKLKEEVLRDFLRWFRQNLRSQAPYAILSIDVYGETFLRDFAGSTGQRMTTLAPEVDVVSPMVYPSHYRSGNFGYTNPATQPYGVVYGTLEKGQLLFANAPNTIVRPWLQDFHLGAQYTPAMVRAQITATTDAGNHNGWMLWNPKNIYSESALLKE</sequence>
<dbReference type="Pfam" id="PF13200">
    <property type="entry name" value="DUF4015"/>
    <property type="match status" value="1"/>
</dbReference>